<sequence>MSRKPRAYRLDAPDIAETRTGEEAERFARVRVEIQPEEIVDAADGTPVPMGRKTRFPWGGILLSSLSALVFLALGLAAESLVRGLFEAAPWLGWVGLAALVLALLALVALVAREISGLWREKKIEALRERALAAIDERDGKAASRVVGEVVALYAARPETARARGRIAELEDEILEAEDRLAIAERELLADLDARAARAVADAAKQVSLVTALSPRAAIDVGFVVFNAARVLRRVSAIYGARPGTLGFLRLMRAALTHLTVTGGVAVGDGLLQQALGLGIAARVSARLGEGVLNGIMTARFGLAAIAVCRPLPFVALDRPKIGDVAGELISRKVVEDVKD</sequence>
<dbReference type="EMBL" id="BMMF01000010">
    <property type="protein sequence ID" value="GGK44263.1"/>
    <property type="molecule type" value="Genomic_DNA"/>
</dbReference>
<evidence type="ECO:0000256" key="2">
    <source>
        <dbReference type="ARBA" id="ARBA00008255"/>
    </source>
</evidence>
<dbReference type="RefSeq" id="WP_188914471.1">
    <property type="nucleotide sequence ID" value="NZ_BMMF01000010.1"/>
</dbReference>
<dbReference type="Proteomes" id="UP000600449">
    <property type="component" value="Unassembled WGS sequence"/>
</dbReference>
<evidence type="ECO:0000256" key="6">
    <source>
        <dbReference type="ARBA" id="ARBA00022989"/>
    </source>
</evidence>
<dbReference type="PANTHER" id="PTHR39342:SF1">
    <property type="entry name" value="UPF0283 MEMBRANE PROTEIN YCJF"/>
    <property type="match status" value="1"/>
</dbReference>
<keyword evidence="8" id="KW-0175">Coiled coil</keyword>
<feature type="coiled-coil region" evidence="8">
    <location>
        <begin position="160"/>
        <end position="187"/>
    </location>
</feature>
<keyword evidence="7 9" id="KW-0472">Membrane</keyword>
<evidence type="ECO:0000256" key="9">
    <source>
        <dbReference type="SAM" id="Phobius"/>
    </source>
</evidence>
<keyword evidence="4" id="KW-0997">Cell inner membrane</keyword>
<evidence type="ECO:0000256" key="3">
    <source>
        <dbReference type="ARBA" id="ARBA00022475"/>
    </source>
</evidence>
<comment type="similarity">
    <text evidence="2">Belongs to the UPF0283 family.</text>
</comment>
<comment type="caution">
    <text evidence="10">The sequence shown here is derived from an EMBL/GenBank/DDBJ whole genome shotgun (WGS) entry which is preliminary data.</text>
</comment>
<keyword evidence="3" id="KW-1003">Cell membrane</keyword>
<dbReference type="GO" id="GO:0005886">
    <property type="term" value="C:plasma membrane"/>
    <property type="evidence" value="ECO:0007669"/>
    <property type="project" value="UniProtKB-SubCell"/>
</dbReference>
<dbReference type="NCBIfam" id="TIGR01620">
    <property type="entry name" value="hyp_HI0043"/>
    <property type="match status" value="1"/>
</dbReference>
<organism evidence="10 11">
    <name type="scientific">Salinarimonas ramus</name>
    <dbReference type="NCBI Taxonomy" id="690164"/>
    <lineage>
        <taxon>Bacteria</taxon>
        <taxon>Pseudomonadati</taxon>
        <taxon>Pseudomonadota</taxon>
        <taxon>Alphaproteobacteria</taxon>
        <taxon>Hyphomicrobiales</taxon>
        <taxon>Salinarimonadaceae</taxon>
        <taxon>Salinarimonas</taxon>
    </lineage>
</organism>
<name>A0A917QD32_9HYPH</name>
<protein>
    <submittedName>
        <fullName evidence="10">UPF0283 membrane protein</fullName>
    </submittedName>
</protein>
<evidence type="ECO:0000313" key="11">
    <source>
        <dbReference type="Proteomes" id="UP000600449"/>
    </source>
</evidence>
<feature type="transmembrane region" description="Helical" evidence="9">
    <location>
        <begin position="56"/>
        <end position="78"/>
    </location>
</feature>
<evidence type="ECO:0000313" key="10">
    <source>
        <dbReference type="EMBL" id="GGK44263.1"/>
    </source>
</evidence>
<evidence type="ECO:0000256" key="7">
    <source>
        <dbReference type="ARBA" id="ARBA00023136"/>
    </source>
</evidence>
<evidence type="ECO:0000256" key="4">
    <source>
        <dbReference type="ARBA" id="ARBA00022519"/>
    </source>
</evidence>
<evidence type="ECO:0000256" key="1">
    <source>
        <dbReference type="ARBA" id="ARBA00004429"/>
    </source>
</evidence>
<accession>A0A917QD32</accession>
<dbReference type="InterPro" id="IPR021147">
    <property type="entry name" value="DUF697"/>
</dbReference>
<dbReference type="Pfam" id="PF05128">
    <property type="entry name" value="DUF697"/>
    <property type="match status" value="1"/>
</dbReference>
<dbReference type="PANTHER" id="PTHR39342">
    <property type="entry name" value="UPF0283 MEMBRANE PROTEIN YCJF"/>
    <property type="match status" value="1"/>
</dbReference>
<keyword evidence="11" id="KW-1185">Reference proteome</keyword>
<keyword evidence="6 9" id="KW-1133">Transmembrane helix</keyword>
<evidence type="ECO:0000256" key="5">
    <source>
        <dbReference type="ARBA" id="ARBA00022692"/>
    </source>
</evidence>
<dbReference type="AlphaFoldDB" id="A0A917QD32"/>
<gene>
    <name evidence="10" type="ORF">GCM10011322_34260</name>
</gene>
<feature type="transmembrane region" description="Helical" evidence="9">
    <location>
        <begin position="90"/>
        <end position="112"/>
    </location>
</feature>
<evidence type="ECO:0000256" key="8">
    <source>
        <dbReference type="SAM" id="Coils"/>
    </source>
</evidence>
<reference evidence="10 11" key="1">
    <citation type="journal article" date="2014" name="Int. J. Syst. Evol. Microbiol.">
        <title>Complete genome sequence of Corynebacterium casei LMG S-19264T (=DSM 44701T), isolated from a smear-ripened cheese.</title>
        <authorList>
            <consortium name="US DOE Joint Genome Institute (JGI-PGF)"/>
            <person name="Walter F."/>
            <person name="Albersmeier A."/>
            <person name="Kalinowski J."/>
            <person name="Ruckert C."/>
        </authorList>
    </citation>
    <scope>NUCLEOTIDE SEQUENCE [LARGE SCALE GENOMIC DNA]</scope>
    <source>
        <strain evidence="10 11">CGMCC 1.9161</strain>
    </source>
</reference>
<proteinExistence type="inferred from homology"/>
<comment type="subcellular location">
    <subcellularLocation>
        <location evidence="1">Cell inner membrane</location>
        <topology evidence="1">Multi-pass membrane protein</topology>
    </subcellularLocation>
</comment>
<dbReference type="InterPro" id="IPR006507">
    <property type="entry name" value="UPF0283"/>
</dbReference>
<keyword evidence="5 9" id="KW-0812">Transmembrane</keyword>